<sequence length="55" mass="6307">MRMLNLLKHWFLISLPGQSFDLFPKSHPQVGLFGVCIRNRGPCSRLLLLPFLLGQ</sequence>
<accession>A0ACB0Z6D5</accession>
<evidence type="ECO:0000313" key="1">
    <source>
        <dbReference type="EMBL" id="CAK5074554.1"/>
    </source>
</evidence>
<organism evidence="1 2">
    <name type="scientific">Meloidogyne enterolobii</name>
    <name type="common">Root-knot nematode worm</name>
    <name type="synonym">Meloidogyne mayaguensis</name>
    <dbReference type="NCBI Taxonomy" id="390850"/>
    <lineage>
        <taxon>Eukaryota</taxon>
        <taxon>Metazoa</taxon>
        <taxon>Ecdysozoa</taxon>
        <taxon>Nematoda</taxon>
        <taxon>Chromadorea</taxon>
        <taxon>Rhabditida</taxon>
        <taxon>Tylenchina</taxon>
        <taxon>Tylenchomorpha</taxon>
        <taxon>Tylenchoidea</taxon>
        <taxon>Meloidogynidae</taxon>
        <taxon>Meloidogyninae</taxon>
        <taxon>Meloidogyne</taxon>
    </lineage>
</organism>
<gene>
    <name evidence="1" type="ORF">MENTE1834_LOCUS21312</name>
</gene>
<dbReference type="EMBL" id="CAVMJV010000026">
    <property type="protein sequence ID" value="CAK5074554.1"/>
    <property type="molecule type" value="Genomic_DNA"/>
</dbReference>
<protein>
    <submittedName>
        <fullName evidence="1">Uncharacterized protein</fullName>
    </submittedName>
</protein>
<name>A0ACB0Z6D5_MELEN</name>
<dbReference type="Proteomes" id="UP001497535">
    <property type="component" value="Unassembled WGS sequence"/>
</dbReference>
<proteinExistence type="predicted"/>
<keyword evidence="2" id="KW-1185">Reference proteome</keyword>
<evidence type="ECO:0000313" key="2">
    <source>
        <dbReference type="Proteomes" id="UP001497535"/>
    </source>
</evidence>
<comment type="caution">
    <text evidence="1">The sequence shown here is derived from an EMBL/GenBank/DDBJ whole genome shotgun (WGS) entry which is preliminary data.</text>
</comment>
<reference evidence="1" key="1">
    <citation type="submission" date="2023-11" db="EMBL/GenBank/DDBJ databases">
        <authorList>
            <person name="Poullet M."/>
        </authorList>
    </citation>
    <scope>NUCLEOTIDE SEQUENCE</scope>
    <source>
        <strain evidence="1">E1834</strain>
    </source>
</reference>